<evidence type="ECO:0000313" key="5">
    <source>
        <dbReference type="EMBL" id="TDP87112.1"/>
    </source>
</evidence>
<name>A0A4R6RKW1_9HYPH</name>
<sequence length="145" mass="15924">MSRLPRGNQSPADAERIRKKLGFEPALCPVRDVLDQLGDKWTVLILTTLRHEPRRFSALQRAVPDISKRMLTETLRSLERDGLVTRAVYPTKPPSVEYAISALGLSMLAPIDALVAWADANHAAVNRARARFDAEAAGTPADLVA</sequence>
<keyword evidence="2" id="KW-0238">DNA-binding</keyword>
<dbReference type="GO" id="GO:0003677">
    <property type="term" value="F:DNA binding"/>
    <property type="evidence" value="ECO:0007669"/>
    <property type="project" value="UniProtKB-KW"/>
</dbReference>
<dbReference type="SUPFAM" id="SSF46785">
    <property type="entry name" value="Winged helix' DNA-binding domain"/>
    <property type="match status" value="1"/>
</dbReference>
<organism evidence="5 6">
    <name type="scientific">Oharaeibacter diazotrophicus</name>
    <dbReference type="NCBI Taxonomy" id="1920512"/>
    <lineage>
        <taxon>Bacteria</taxon>
        <taxon>Pseudomonadati</taxon>
        <taxon>Pseudomonadota</taxon>
        <taxon>Alphaproteobacteria</taxon>
        <taxon>Hyphomicrobiales</taxon>
        <taxon>Pleomorphomonadaceae</taxon>
        <taxon>Oharaeibacter</taxon>
    </lineage>
</organism>
<dbReference type="Proteomes" id="UP000294547">
    <property type="component" value="Unassembled WGS sequence"/>
</dbReference>
<evidence type="ECO:0000256" key="1">
    <source>
        <dbReference type="ARBA" id="ARBA00023015"/>
    </source>
</evidence>
<evidence type="ECO:0000313" key="6">
    <source>
        <dbReference type="Proteomes" id="UP000294547"/>
    </source>
</evidence>
<dbReference type="InterPro" id="IPR036388">
    <property type="entry name" value="WH-like_DNA-bd_sf"/>
</dbReference>
<keyword evidence="6" id="KW-1185">Reference proteome</keyword>
<feature type="domain" description="HTH hxlR-type" evidence="4">
    <location>
        <begin position="28"/>
        <end position="126"/>
    </location>
</feature>
<reference evidence="5 6" key="1">
    <citation type="submission" date="2019-03" db="EMBL/GenBank/DDBJ databases">
        <title>Genomic Encyclopedia of Type Strains, Phase IV (KMG-IV): sequencing the most valuable type-strain genomes for metagenomic binning, comparative biology and taxonomic classification.</title>
        <authorList>
            <person name="Goeker M."/>
        </authorList>
    </citation>
    <scope>NUCLEOTIDE SEQUENCE [LARGE SCALE GENOMIC DNA]</scope>
    <source>
        <strain evidence="5 6">DSM 102969</strain>
    </source>
</reference>
<dbReference type="EMBL" id="SNXY01000006">
    <property type="protein sequence ID" value="TDP87112.1"/>
    <property type="molecule type" value="Genomic_DNA"/>
</dbReference>
<comment type="caution">
    <text evidence="5">The sequence shown here is derived from an EMBL/GenBank/DDBJ whole genome shotgun (WGS) entry which is preliminary data.</text>
</comment>
<dbReference type="Pfam" id="PF01638">
    <property type="entry name" value="HxlR"/>
    <property type="match status" value="1"/>
</dbReference>
<dbReference type="Gene3D" id="1.10.10.10">
    <property type="entry name" value="Winged helix-like DNA-binding domain superfamily/Winged helix DNA-binding domain"/>
    <property type="match status" value="1"/>
</dbReference>
<gene>
    <name evidence="5" type="ORF">EDD54_0998</name>
</gene>
<accession>A0A4R6RKW1</accession>
<protein>
    <submittedName>
        <fullName evidence="5">HxlR family transcriptional regulator</fullName>
    </submittedName>
</protein>
<keyword evidence="3" id="KW-0804">Transcription</keyword>
<dbReference type="InterPro" id="IPR036390">
    <property type="entry name" value="WH_DNA-bd_sf"/>
</dbReference>
<evidence type="ECO:0000256" key="2">
    <source>
        <dbReference type="ARBA" id="ARBA00023125"/>
    </source>
</evidence>
<proteinExistence type="predicted"/>
<dbReference type="AlphaFoldDB" id="A0A4R6RKW1"/>
<dbReference type="PANTHER" id="PTHR33204">
    <property type="entry name" value="TRANSCRIPTIONAL REGULATOR, MARR FAMILY"/>
    <property type="match status" value="1"/>
</dbReference>
<evidence type="ECO:0000259" key="4">
    <source>
        <dbReference type="PROSITE" id="PS51118"/>
    </source>
</evidence>
<keyword evidence="1" id="KW-0805">Transcription regulation</keyword>
<dbReference type="PROSITE" id="PS51118">
    <property type="entry name" value="HTH_HXLR"/>
    <property type="match status" value="1"/>
</dbReference>
<dbReference type="InterPro" id="IPR002577">
    <property type="entry name" value="HTH_HxlR"/>
</dbReference>
<dbReference type="RefSeq" id="WP_126536013.1">
    <property type="nucleotide sequence ID" value="NZ_BSPM01000008.1"/>
</dbReference>
<dbReference type="PANTHER" id="PTHR33204:SF39">
    <property type="entry name" value="TRANSCRIPTIONAL REGULATORY PROTEIN"/>
    <property type="match status" value="1"/>
</dbReference>
<evidence type="ECO:0000256" key="3">
    <source>
        <dbReference type="ARBA" id="ARBA00023163"/>
    </source>
</evidence>
<dbReference type="OrthoDB" id="9800350at2"/>